<proteinExistence type="predicted"/>
<evidence type="ECO:0000313" key="1">
    <source>
        <dbReference type="EMBL" id="JAH17475.1"/>
    </source>
</evidence>
<name>A0A0E9QMG4_ANGAN</name>
<reference evidence="1" key="1">
    <citation type="submission" date="2014-11" db="EMBL/GenBank/DDBJ databases">
        <authorList>
            <person name="Amaro Gonzalez C."/>
        </authorList>
    </citation>
    <scope>NUCLEOTIDE SEQUENCE</scope>
</reference>
<accession>A0A0E9QMG4</accession>
<dbReference type="EMBL" id="GBXM01091102">
    <property type="protein sequence ID" value="JAH17475.1"/>
    <property type="molecule type" value="Transcribed_RNA"/>
</dbReference>
<reference evidence="1" key="2">
    <citation type="journal article" date="2015" name="Fish Shellfish Immunol.">
        <title>Early steps in the European eel (Anguilla anguilla)-Vibrio vulnificus interaction in the gills: Role of the RtxA13 toxin.</title>
        <authorList>
            <person name="Callol A."/>
            <person name="Pajuelo D."/>
            <person name="Ebbesson L."/>
            <person name="Teles M."/>
            <person name="MacKenzie S."/>
            <person name="Amaro C."/>
        </authorList>
    </citation>
    <scope>NUCLEOTIDE SEQUENCE</scope>
</reference>
<protein>
    <submittedName>
        <fullName evidence="1">Uncharacterized protein</fullName>
    </submittedName>
</protein>
<organism evidence="1">
    <name type="scientific">Anguilla anguilla</name>
    <name type="common">European freshwater eel</name>
    <name type="synonym">Muraena anguilla</name>
    <dbReference type="NCBI Taxonomy" id="7936"/>
    <lineage>
        <taxon>Eukaryota</taxon>
        <taxon>Metazoa</taxon>
        <taxon>Chordata</taxon>
        <taxon>Craniata</taxon>
        <taxon>Vertebrata</taxon>
        <taxon>Euteleostomi</taxon>
        <taxon>Actinopterygii</taxon>
        <taxon>Neopterygii</taxon>
        <taxon>Teleostei</taxon>
        <taxon>Anguilliformes</taxon>
        <taxon>Anguillidae</taxon>
        <taxon>Anguilla</taxon>
    </lineage>
</organism>
<sequence>MRRATVATWICTTAT</sequence>